<dbReference type="InterPro" id="IPR036412">
    <property type="entry name" value="HAD-like_sf"/>
</dbReference>
<organism evidence="1 2">
    <name type="scientific">Halorubellus litoreus</name>
    <dbReference type="NCBI Taxonomy" id="755308"/>
    <lineage>
        <taxon>Archaea</taxon>
        <taxon>Methanobacteriati</taxon>
        <taxon>Methanobacteriota</taxon>
        <taxon>Stenosarchaea group</taxon>
        <taxon>Halobacteria</taxon>
        <taxon>Halobacteriales</taxon>
        <taxon>Halorubellaceae</taxon>
        <taxon>Halorubellus</taxon>
    </lineage>
</organism>
<reference evidence="1 2" key="1">
    <citation type="journal article" date="2019" name="Int. J. Syst. Evol. Microbiol.">
        <title>The Global Catalogue of Microorganisms (GCM) 10K type strain sequencing project: providing services to taxonomists for standard genome sequencing and annotation.</title>
        <authorList>
            <consortium name="The Broad Institute Genomics Platform"/>
            <consortium name="The Broad Institute Genome Sequencing Center for Infectious Disease"/>
            <person name="Wu L."/>
            <person name="Ma J."/>
        </authorList>
    </citation>
    <scope>NUCLEOTIDE SEQUENCE [LARGE SCALE GENOMIC DNA]</scope>
    <source>
        <strain evidence="1 2">GX26</strain>
    </source>
</reference>
<dbReference type="PANTHER" id="PTHR43434:SF1">
    <property type="entry name" value="PHOSPHOGLYCOLATE PHOSPHATASE"/>
    <property type="match status" value="1"/>
</dbReference>
<dbReference type="InterPro" id="IPR050155">
    <property type="entry name" value="HAD-like_hydrolase_sf"/>
</dbReference>
<dbReference type="EC" id="3.-.-.-" evidence="1"/>
<dbReference type="InterPro" id="IPR041492">
    <property type="entry name" value="HAD_2"/>
</dbReference>
<dbReference type="SFLD" id="SFLDS00003">
    <property type="entry name" value="Haloacid_Dehalogenase"/>
    <property type="match status" value="1"/>
</dbReference>
<dbReference type="Proteomes" id="UP001596395">
    <property type="component" value="Unassembled WGS sequence"/>
</dbReference>
<dbReference type="SUPFAM" id="SSF56784">
    <property type="entry name" value="HAD-like"/>
    <property type="match status" value="1"/>
</dbReference>
<dbReference type="SFLD" id="SFLDG01129">
    <property type="entry name" value="C1.5:_HAD__Beta-PGM__Phosphata"/>
    <property type="match status" value="1"/>
</dbReference>
<dbReference type="RefSeq" id="WP_336349906.1">
    <property type="nucleotide sequence ID" value="NZ_JAZAQL010000002.1"/>
</dbReference>
<comment type="caution">
    <text evidence="1">The sequence shown here is derived from an EMBL/GenBank/DDBJ whole genome shotgun (WGS) entry which is preliminary data.</text>
</comment>
<dbReference type="GO" id="GO:0016787">
    <property type="term" value="F:hydrolase activity"/>
    <property type="evidence" value="ECO:0007669"/>
    <property type="project" value="UniProtKB-KW"/>
</dbReference>
<name>A0ABD5VCW7_9EURY</name>
<accession>A0ABD5VCW7</accession>
<keyword evidence="2" id="KW-1185">Reference proteome</keyword>
<dbReference type="AlphaFoldDB" id="A0ABD5VCW7"/>
<dbReference type="InterPro" id="IPR023198">
    <property type="entry name" value="PGP-like_dom2"/>
</dbReference>
<dbReference type="InterPro" id="IPR023214">
    <property type="entry name" value="HAD_sf"/>
</dbReference>
<protein>
    <submittedName>
        <fullName evidence="1">HAD family hydrolase</fullName>
        <ecNumber evidence="1">3.-.-.-</ecNumber>
    </submittedName>
</protein>
<sequence length="183" mass="19395">MLEDYAGVVYDLDGTLVGLDVAWNAVRADAAVAYRDAGVDPEDRDLWALMADANANGLAADVEAVISRHERDGAHASTRLPLADALAAETRPVGVCTLNCEAAAHVALDVHGVADHVDAVVGRDTVENHKPHPEPLLETIERVDPTLDPADVVFVGDSERDAETADAAGTAFAWAEDVENTHR</sequence>
<proteinExistence type="predicted"/>
<keyword evidence="1" id="KW-0378">Hydrolase</keyword>
<evidence type="ECO:0000313" key="1">
    <source>
        <dbReference type="EMBL" id="MFC6952926.1"/>
    </source>
</evidence>
<gene>
    <name evidence="1" type="ORF">ACFQGB_08625</name>
</gene>
<dbReference type="Gene3D" id="1.10.150.240">
    <property type="entry name" value="Putative phosphatase, domain 2"/>
    <property type="match status" value="1"/>
</dbReference>
<dbReference type="PANTHER" id="PTHR43434">
    <property type="entry name" value="PHOSPHOGLYCOLATE PHOSPHATASE"/>
    <property type="match status" value="1"/>
</dbReference>
<dbReference type="EMBL" id="JBHSXN010000002">
    <property type="protein sequence ID" value="MFC6952926.1"/>
    <property type="molecule type" value="Genomic_DNA"/>
</dbReference>
<evidence type="ECO:0000313" key="2">
    <source>
        <dbReference type="Proteomes" id="UP001596395"/>
    </source>
</evidence>
<dbReference type="Pfam" id="PF13419">
    <property type="entry name" value="HAD_2"/>
    <property type="match status" value="1"/>
</dbReference>
<dbReference type="Gene3D" id="3.40.50.1000">
    <property type="entry name" value="HAD superfamily/HAD-like"/>
    <property type="match status" value="1"/>
</dbReference>